<feature type="domain" description="Helicase ATP-binding" evidence="4">
    <location>
        <begin position="696"/>
        <end position="854"/>
    </location>
</feature>
<geneLocation type="plasmid" evidence="6 7">
    <name>pPP6</name>
</geneLocation>
<dbReference type="InterPro" id="IPR038718">
    <property type="entry name" value="SNF2-like_sf"/>
</dbReference>
<dbReference type="PANTHER" id="PTHR45629:SF7">
    <property type="entry name" value="DNA EXCISION REPAIR PROTEIN ERCC-6-RELATED"/>
    <property type="match status" value="1"/>
</dbReference>
<dbReference type="SUPFAM" id="SSF52540">
    <property type="entry name" value="P-loop containing nucleoside triphosphate hydrolases"/>
    <property type="match status" value="2"/>
</dbReference>
<sequence length="1149" mass="131692">MAIRTKYGKTPWGAEWLQSLEKVDFSNRLPRGRSYANRGMVSSIDIHGTRVIAKVKGSRPRPYSVDIKIPELPENIKAALGEKLEQEKLWQVALGNQQFAPEFLKWLKEIQGVFPKRWNDWHMGCSCPDWAVPCKHLASVIYALSQEIDRNPFLLFSLVGVDLNLKQAEESFDFFEQWSDFYGGTTSESHEALNKLDLSAIQTQGLDLLQMLAEAPPFYGKDFHKELTLFYKGLKRYPVYDLFEGAEDDPIFSTLKTVGNIQLTLDDKAEFFKLASSKSKRFTALPFDAKALLNFLSSLTPSDLPMFHPKIQWMQQAFSLAQHLVQQQLVRPSLWQAKKGFHILWAPISTEPAVEKALKQLEGAMPDGLIQLSSKTISNKLSEEGKLHALMIFLVEQLLATKLDESVVADHQALDHLFYRKKEVTFERIEDQSIPQAIALWLRPWQGLKKTHHYLLELVDQPSHIRASLKVAELGNKQEAIPLVEALKSDLPLKVLQDLEWLHRRWVPLGQLWRKDHVLLNYDPLELKDLLLQILPELQRLGMELRLDKALRSVVRPAISMRVDSSSDRVQSFFSMKELFEFDWKMALGDQLVDPAEFLKKALQLEGVVRIKDQYVMIDPTEIAKIQKRFEKLKDPKPMELIQIALSGEFEGTKIERTDTLMRLLENLRQQQSVDHPQGLLAELRPYQIEGYHWLYRNAKMGVGSILADDMGLGKTLQAISFLLKLKEEGHLSAKQAALIVLPTGLLTNWAHELQRFAPSLMFDTFHGQQRQINENVELTLTSYGMLRNQTAIFKKKKWQVMIIDEAQAIKNSTTAQSKAVRSVSAQMKIALSGTPVENSLTEYWSIMDYTNKGYLGALTAFKKNFVKPIELKQDEKQLHTFREITAPFIKRRLKTDKTVIADLPEKIEEDRYVNLTTEQSSLYEAVLNENLRQIREADGIQRKGMVLKMITALKQICNHPAQYHKESEIDHQFSGKAEALLPLIKEVISRGEKIIIFTQYRTAGDLIQQWIEKEVGLKAEFLHGGCSRKDRDEMVDQFQNNPDHRILLLSLKAAGTGLNLVAASHVVHFDLWWNPAVESQATDRAFRIGQKKNVMVHRLICSGTFEEKINEMINNKKGLADKVMEGNSQKWLGEMSNQELDAFFQLER</sequence>
<keyword evidence="6" id="KW-0614">Plasmid</keyword>
<gene>
    <name evidence="6" type="ORF">PEPS_44600</name>
</gene>
<dbReference type="Gene3D" id="3.40.50.10810">
    <property type="entry name" value="Tandem AAA-ATPase domain"/>
    <property type="match status" value="1"/>
</dbReference>
<keyword evidence="6" id="KW-0347">Helicase</keyword>
<dbReference type="InterPro" id="IPR014001">
    <property type="entry name" value="Helicase_ATP-bd"/>
</dbReference>
<keyword evidence="6" id="KW-0067">ATP-binding</keyword>
<dbReference type="PANTHER" id="PTHR45629">
    <property type="entry name" value="SNF2/RAD54 FAMILY MEMBER"/>
    <property type="match status" value="1"/>
</dbReference>
<dbReference type="SMART" id="SM00490">
    <property type="entry name" value="HELICc"/>
    <property type="match status" value="1"/>
</dbReference>
<keyword evidence="2" id="KW-0863">Zinc-finger</keyword>
<accession>A0ABM7VMH2</accession>
<protein>
    <submittedName>
        <fullName evidence="6">Helicase</fullName>
    </submittedName>
</protein>
<feature type="domain" description="SWIM-type" evidence="3">
    <location>
        <begin position="110"/>
        <end position="145"/>
    </location>
</feature>
<dbReference type="EMBL" id="AP025298">
    <property type="protein sequence ID" value="BDD02180.1"/>
    <property type="molecule type" value="Genomic_DNA"/>
</dbReference>
<keyword evidence="2" id="KW-0479">Metal-binding</keyword>
<keyword evidence="2" id="KW-0862">Zinc</keyword>
<dbReference type="GO" id="GO:0004386">
    <property type="term" value="F:helicase activity"/>
    <property type="evidence" value="ECO:0007669"/>
    <property type="project" value="UniProtKB-KW"/>
</dbReference>
<dbReference type="PROSITE" id="PS50966">
    <property type="entry name" value="ZF_SWIM"/>
    <property type="match status" value="1"/>
</dbReference>
<dbReference type="SMART" id="SM00487">
    <property type="entry name" value="DEXDc"/>
    <property type="match status" value="1"/>
</dbReference>
<dbReference type="InterPro" id="IPR027417">
    <property type="entry name" value="P-loop_NTPase"/>
</dbReference>
<dbReference type="Proteomes" id="UP001354989">
    <property type="component" value="Plasmid pPP6"/>
</dbReference>
<proteinExistence type="predicted"/>
<dbReference type="Pfam" id="PF00271">
    <property type="entry name" value="Helicase_C"/>
    <property type="match status" value="1"/>
</dbReference>
<evidence type="ECO:0000259" key="3">
    <source>
        <dbReference type="PROSITE" id="PS50966"/>
    </source>
</evidence>
<dbReference type="PROSITE" id="PS51194">
    <property type="entry name" value="HELICASE_CTER"/>
    <property type="match status" value="1"/>
</dbReference>
<evidence type="ECO:0000313" key="6">
    <source>
        <dbReference type="EMBL" id="BDD02180.1"/>
    </source>
</evidence>
<evidence type="ECO:0000259" key="4">
    <source>
        <dbReference type="PROSITE" id="PS51192"/>
    </source>
</evidence>
<organism evidence="6 7">
    <name type="scientific">Persicobacter psychrovividus</name>
    <dbReference type="NCBI Taxonomy" id="387638"/>
    <lineage>
        <taxon>Bacteria</taxon>
        <taxon>Pseudomonadati</taxon>
        <taxon>Bacteroidota</taxon>
        <taxon>Cytophagia</taxon>
        <taxon>Cytophagales</taxon>
        <taxon>Persicobacteraceae</taxon>
        <taxon>Persicobacter</taxon>
    </lineage>
</organism>
<name>A0ABM7VMH2_9BACT</name>
<dbReference type="PROSITE" id="PS51192">
    <property type="entry name" value="HELICASE_ATP_BIND_1"/>
    <property type="match status" value="1"/>
</dbReference>
<dbReference type="InterPro" id="IPR022138">
    <property type="entry name" value="DUF3670"/>
</dbReference>
<keyword evidence="1" id="KW-0378">Hydrolase</keyword>
<dbReference type="InterPro" id="IPR001650">
    <property type="entry name" value="Helicase_C-like"/>
</dbReference>
<dbReference type="InterPro" id="IPR049730">
    <property type="entry name" value="SNF2/RAD54-like_C"/>
</dbReference>
<evidence type="ECO:0000259" key="5">
    <source>
        <dbReference type="PROSITE" id="PS51194"/>
    </source>
</evidence>
<reference evidence="6 7" key="1">
    <citation type="submission" date="2021-12" db="EMBL/GenBank/DDBJ databases">
        <title>Genome sequencing of bacteria with rrn-lacking chromosome and rrn-plasmid.</title>
        <authorList>
            <person name="Anda M."/>
            <person name="Iwasaki W."/>
        </authorList>
    </citation>
    <scope>NUCLEOTIDE SEQUENCE [LARGE SCALE GENOMIC DNA]</scope>
    <source>
        <strain evidence="6 7">NBRC 101262</strain>
        <plasmid evidence="6 7">pPP6</plasmid>
    </source>
</reference>
<keyword evidence="7" id="KW-1185">Reference proteome</keyword>
<evidence type="ECO:0000256" key="2">
    <source>
        <dbReference type="PROSITE-ProRule" id="PRU00325"/>
    </source>
</evidence>
<dbReference type="Pfam" id="PF12419">
    <property type="entry name" value="DUF3670"/>
    <property type="match status" value="1"/>
</dbReference>
<feature type="domain" description="Helicase C-terminal" evidence="5">
    <location>
        <begin position="980"/>
        <end position="1137"/>
    </location>
</feature>
<evidence type="ECO:0000313" key="7">
    <source>
        <dbReference type="Proteomes" id="UP001354989"/>
    </source>
</evidence>
<dbReference type="CDD" id="cd18793">
    <property type="entry name" value="SF2_C_SNF"/>
    <property type="match status" value="1"/>
</dbReference>
<dbReference type="InterPro" id="IPR050496">
    <property type="entry name" value="SNF2_RAD54_helicase_repair"/>
</dbReference>
<keyword evidence="6" id="KW-0547">Nucleotide-binding</keyword>
<dbReference type="Gene3D" id="3.40.50.300">
    <property type="entry name" value="P-loop containing nucleotide triphosphate hydrolases"/>
    <property type="match status" value="1"/>
</dbReference>
<dbReference type="Pfam" id="PF00176">
    <property type="entry name" value="SNF2-rel_dom"/>
    <property type="match status" value="1"/>
</dbReference>
<dbReference type="InterPro" id="IPR007527">
    <property type="entry name" value="Znf_SWIM"/>
</dbReference>
<dbReference type="RefSeq" id="WP_338399347.1">
    <property type="nucleotide sequence ID" value="NZ_AP025298.1"/>
</dbReference>
<dbReference type="InterPro" id="IPR000330">
    <property type="entry name" value="SNF2_N"/>
</dbReference>
<evidence type="ECO:0000256" key="1">
    <source>
        <dbReference type="ARBA" id="ARBA00022801"/>
    </source>
</evidence>